<feature type="domain" description="Glucose-methanol-choline oxidoreductase C-terminal" evidence="7">
    <location>
        <begin position="398"/>
        <end position="522"/>
    </location>
</feature>
<dbReference type="PANTHER" id="PTHR42784:SF1">
    <property type="entry name" value="PYRANOSE 2-OXIDASE"/>
    <property type="match status" value="1"/>
</dbReference>
<dbReference type="PANTHER" id="PTHR42784">
    <property type="entry name" value="PYRANOSE 2-OXIDASE"/>
    <property type="match status" value="1"/>
</dbReference>
<dbReference type="OrthoDB" id="9787779at2"/>
<dbReference type="InterPro" id="IPR007867">
    <property type="entry name" value="GMC_OxRtase_C"/>
</dbReference>
<keyword evidence="3" id="KW-0285">Flavoprotein</keyword>
<dbReference type="InterPro" id="IPR006076">
    <property type="entry name" value="FAD-dep_OxRdtase"/>
</dbReference>
<dbReference type="SUPFAM" id="SSF51905">
    <property type="entry name" value="FAD/NAD(P)-binding domain"/>
    <property type="match status" value="1"/>
</dbReference>
<dbReference type="Proteomes" id="UP000185151">
    <property type="component" value="Unassembled WGS sequence"/>
</dbReference>
<evidence type="ECO:0000313" key="8">
    <source>
        <dbReference type="EMBL" id="SIO56144.1"/>
    </source>
</evidence>
<evidence type="ECO:0000256" key="4">
    <source>
        <dbReference type="ARBA" id="ARBA00022827"/>
    </source>
</evidence>
<dbReference type="InterPro" id="IPR051473">
    <property type="entry name" value="P2Ox-like"/>
</dbReference>
<dbReference type="Pfam" id="PF01266">
    <property type="entry name" value="DAO"/>
    <property type="match status" value="1"/>
</dbReference>
<name>A0A1N6KHV4_9BURK</name>
<evidence type="ECO:0000313" key="9">
    <source>
        <dbReference type="Proteomes" id="UP000185151"/>
    </source>
</evidence>
<comment type="similarity">
    <text evidence="2">Belongs to the GMC oxidoreductase family.</text>
</comment>
<evidence type="ECO:0000256" key="1">
    <source>
        <dbReference type="ARBA" id="ARBA00001974"/>
    </source>
</evidence>
<sequence length="582" mass="63871">MFIDTRSVEEGTCVGTTVCIIGAGAAGITLALEMERLGIDTCVLESGGFKPDEQTRDLYRGENAGLPYQFADGSRSRYLGGSSNCWGGWCRPLDPLDFEKRDWVAHSGWPFGLDELMPFYARTHAVLKLGPNNFDPQFWETAIGRPDVRRLPLVTGNVRDTVSQFSPPARFGRLYRKELESSRRISVYLYANVLNIDTDSAARTVTKVDVATLSGRHISVRAKLFVLATGGIENARLLLASNRIRPAGLGNGHDLVGRFYMDHPRLMSAEIQFSRAWSRNKLYDIKYHYQNAAVSAHGTRIASQFALTAELLQRERLLNARVWFFSRFAGEGSKAAEALIRCKQGLLHKDQPGWKLGRDLVTMASHPTDTAGFALTRILHPRALIRSVKLQAIVEAEPNPDSRVTLSEQKDQLGMNRVRVAWQLTSNVQRTFDRTFALIAEELQRSGVAAVKLDAPIEGQLWPVGLEGTWHHMGTTRMHDSPGEGVVDRNCKVHGMTNLFIAGSSVFPTVGANFPTITIVALTLRLAGHIAVELSTPQAMLVSQPGLDDPPSEVAAPAPSELAWAASIAPAPGNGLLSLGKQ</sequence>
<organism evidence="8 9">
    <name type="scientific">Paraburkholderia phenazinium</name>
    <dbReference type="NCBI Taxonomy" id="60549"/>
    <lineage>
        <taxon>Bacteria</taxon>
        <taxon>Pseudomonadati</taxon>
        <taxon>Pseudomonadota</taxon>
        <taxon>Betaproteobacteria</taxon>
        <taxon>Burkholderiales</taxon>
        <taxon>Burkholderiaceae</taxon>
        <taxon>Paraburkholderia</taxon>
    </lineage>
</organism>
<evidence type="ECO:0000259" key="6">
    <source>
        <dbReference type="Pfam" id="PF01266"/>
    </source>
</evidence>
<keyword evidence="4" id="KW-0274">FAD</keyword>
<keyword evidence="5" id="KW-0560">Oxidoreductase</keyword>
<dbReference type="AlphaFoldDB" id="A0A1N6KHV4"/>
<feature type="domain" description="FAD dependent oxidoreductase" evidence="6">
    <location>
        <begin position="18"/>
        <end position="231"/>
    </location>
</feature>
<evidence type="ECO:0000256" key="5">
    <source>
        <dbReference type="ARBA" id="ARBA00023002"/>
    </source>
</evidence>
<protein>
    <submittedName>
        <fullName evidence="8">Choline dehydrogenase</fullName>
    </submittedName>
</protein>
<dbReference type="GO" id="GO:0016614">
    <property type="term" value="F:oxidoreductase activity, acting on CH-OH group of donors"/>
    <property type="evidence" value="ECO:0007669"/>
    <property type="project" value="InterPro"/>
</dbReference>
<evidence type="ECO:0000256" key="2">
    <source>
        <dbReference type="ARBA" id="ARBA00010790"/>
    </source>
</evidence>
<dbReference type="InterPro" id="IPR036188">
    <property type="entry name" value="FAD/NAD-bd_sf"/>
</dbReference>
<dbReference type="EMBL" id="FSRU01000002">
    <property type="protein sequence ID" value="SIO56144.1"/>
    <property type="molecule type" value="Genomic_DNA"/>
</dbReference>
<dbReference type="Gene3D" id="3.50.50.60">
    <property type="entry name" value="FAD/NAD(P)-binding domain"/>
    <property type="match status" value="2"/>
</dbReference>
<evidence type="ECO:0000259" key="7">
    <source>
        <dbReference type="Pfam" id="PF05199"/>
    </source>
</evidence>
<accession>A0A1N6KHV4</accession>
<comment type="cofactor">
    <cofactor evidence="1">
        <name>FAD</name>
        <dbReference type="ChEBI" id="CHEBI:57692"/>
    </cofactor>
</comment>
<gene>
    <name evidence="8" type="ORF">SAMN05444165_3655</name>
</gene>
<evidence type="ECO:0000256" key="3">
    <source>
        <dbReference type="ARBA" id="ARBA00022630"/>
    </source>
</evidence>
<proteinExistence type="inferred from homology"/>
<dbReference type="RefSeq" id="WP_074297878.1">
    <property type="nucleotide sequence ID" value="NZ_FSRU01000002.1"/>
</dbReference>
<reference evidence="8 9" key="1">
    <citation type="submission" date="2016-11" db="EMBL/GenBank/DDBJ databases">
        <authorList>
            <person name="Jaros S."/>
            <person name="Januszkiewicz K."/>
            <person name="Wedrychowicz H."/>
        </authorList>
    </citation>
    <scope>NUCLEOTIDE SEQUENCE [LARGE SCALE GENOMIC DNA]</scope>
    <source>
        <strain evidence="8 9">GAS95</strain>
    </source>
</reference>
<dbReference type="Pfam" id="PF05199">
    <property type="entry name" value="GMC_oxred_C"/>
    <property type="match status" value="1"/>
</dbReference>
<keyword evidence="9" id="KW-1185">Reference proteome</keyword>